<keyword evidence="2" id="KW-0812">Transmembrane</keyword>
<gene>
    <name evidence="4" type="primary">LOC110785133</name>
</gene>
<dbReference type="GeneID" id="110785133"/>
<protein>
    <recommendedName>
        <fullName evidence="5">Stress response protein nst1</fullName>
    </recommendedName>
</protein>
<proteinExistence type="predicted"/>
<sequence length="884" mass="98531">MCMFCVIQKWSRRVATMLPWLVIPLIGLWALSQLLPPAFRFEITSPRLACVFVLLVTLFWYEVLMPQLSAWRVRRNARLRERKRNEALELQKLKKTATRKCRNCLTPYRDQNPGAGKFMCSYCGHISKRPVLDLPIPPGISNSGIIKELFGKGGKILNGKPWSDNISPCSQEWIESGNWIVNGSFPVKSSFSPRKNGVGLFGRSESCLVEKSYSGVYLFPCRLLTSFLLSIRWLWRKLFRISSSEDSSSDADHRGMIKKGENGITGHESRGEKARRKAEEKKQARIEKELLEEEERKQREEVARLVEERRRLRDEKIEAENRAKGTSSLKEKDSKREAEKRRQERRKEKDKGSSKSNSDVDELEKKPGKENDRKRETERKNETDRRDSPKSGVDGVKGQYTETGYGAKGNSTNNFSRGNVGARYFDRMRGTFLSSSKALTGSGFFGKAPSAFPASKEFKPNGSVECSVVSNSKRDSIPPERLPGRTIMTVDDTSNIQPVTSDMQLKTQPKSWQQLFTQIPPSHPNVISRPSGKSQAAGSAQLPCSVSSAPLYDNPINLPSPFMLRSFSSGPLTNSSSLPVAKDPFFPSVLDKPHDFFPEEPELFEDPCYEPDPVSLLGPVSESLDNFQLDRGSSFVKDGIGKSCAMVNVSTHLDVTRPSPIESPLSRLRVADEKSNNHSHFSSSPRALDMHFFPAADLNDISDKGTWHMWNSSPLCPDGLSMVGGSASWITPLERSRLNNDDMMHQSTQKSTASLFANEGHIVSGTHSPQKNLMGNGQCFSAFGASVPSSNDQDQWQNAFFPPLYSSESNFPISPSEEASEKNIFFGSPSRAAANALDPSTASWSKNEWSVQETGEGVTNPSVVKSPYGGLYSPPDVQSLWSFG</sequence>
<dbReference type="Proteomes" id="UP000813463">
    <property type="component" value="Chromosome 5"/>
</dbReference>
<name>A0A9R0I9Y8_SPIOL</name>
<evidence type="ECO:0008006" key="5">
    <source>
        <dbReference type="Google" id="ProtNLM"/>
    </source>
</evidence>
<keyword evidence="3" id="KW-1185">Reference proteome</keyword>
<dbReference type="RefSeq" id="XP_021845267.1">
    <property type="nucleotide sequence ID" value="XM_021989575.2"/>
</dbReference>
<feature type="compositionally biased region" description="Basic and acidic residues" evidence="1">
    <location>
        <begin position="363"/>
        <end position="389"/>
    </location>
</feature>
<feature type="compositionally biased region" description="Basic and acidic residues" evidence="1">
    <location>
        <begin position="250"/>
        <end position="281"/>
    </location>
</feature>
<feature type="region of interest" description="Disordered" evidence="1">
    <location>
        <begin position="245"/>
        <end position="281"/>
    </location>
</feature>
<feature type="transmembrane region" description="Helical" evidence="2">
    <location>
        <begin position="51"/>
        <end position="73"/>
    </location>
</feature>
<feature type="compositionally biased region" description="Basic and acidic residues" evidence="1">
    <location>
        <begin position="319"/>
        <end position="353"/>
    </location>
</feature>
<keyword evidence="2" id="KW-1133">Transmembrane helix</keyword>
<organism evidence="3 4">
    <name type="scientific">Spinacia oleracea</name>
    <name type="common">Spinach</name>
    <dbReference type="NCBI Taxonomy" id="3562"/>
    <lineage>
        <taxon>Eukaryota</taxon>
        <taxon>Viridiplantae</taxon>
        <taxon>Streptophyta</taxon>
        <taxon>Embryophyta</taxon>
        <taxon>Tracheophyta</taxon>
        <taxon>Spermatophyta</taxon>
        <taxon>Magnoliopsida</taxon>
        <taxon>eudicotyledons</taxon>
        <taxon>Gunneridae</taxon>
        <taxon>Pentapetalae</taxon>
        <taxon>Caryophyllales</taxon>
        <taxon>Chenopodiaceae</taxon>
        <taxon>Chenopodioideae</taxon>
        <taxon>Anserineae</taxon>
        <taxon>Spinacia</taxon>
    </lineage>
</organism>
<keyword evidence="2" id="KW-0472">Membrane</keyword>
<dbReference type="AlphaFoldDB" id="A0A9R0I9Y8"/>
<reference evidence="3" key="1">
    <citation type="journal article" date="2021" name="Nat. Commun.">
        <title>Genomic analyses provide insights into spinach domestication and the genetic basis of agronomic traits.</title>
        <authorList>
            <person name="Cai X."/>
            <person name="Sun X."/>
            <person name="Xu C."/>
            <person name="Sun H."/>
            <person name="Wang X."/>
            <person name="Ge C."/>
            <person name="Zhang Z."/>
            <person name="Wang Q."/>
            <person name="Fei Z."/>
            <person name="Jiao C."/>
            <person name="Wang Q."/>
        </authorList>
    </citation>
    <scope>NUCLEOTIDE SEQUENCE [LARGE SCALE GENOMIC DNA]</scope>
    <source>
        <strain evidence="3">cv. Varoflay</strain>
    </source>
</reference>
<feature type="region of interest" description="Disordered" evidence="1">
    <location>
        <begin position="319"/>
        <end position="418"/>
    </location>
</feature>
<evidence type="ECO:0000313" key="4">
    <source>
        <dbReference type="RefSeq" id="XP_021845267.1"/>
    </source>
</evidence>
<evidence type="ECO:0000256" key="1">
    <source>
        <dbReference type="SAM" id="MobiDB-lite"/>
    </source>
</evidence>
<accession>A0A9R0I9Y8</accession>
<evidence type="ECO:0000313" key="3">
    <source>
        <dbReference type="Proteomes" id="UP000813463"/>
    </source>
</evidence>
<dbReference type="KEGG" id="soe:110785133"/>
<dbReference type="OrthoDB" id="629492at2759"/>
<feature type="transmembrane region" description="Helical" evidence="2">
    <location>
        <begin position="12"/>
        <end position="31"/>
    </location>
</feature>
<feature type="transmembrane region" description="Helical" evidence="2">
    <location>
        <begin position="216"/>
        <end position="235"/>
    </location>
</feature>
<evidence type="ECO:0000256" key="2">
    <source>
        <dbReference type="SAM" id="Phobius"/>
    </source>
</evidence>
<reference evidence="4" key="2">
    <citation type="submission" date="2025-08" db="UniProtKB">
        <authorList>
            <consortium name="RefSeq"/>
        </authorList>
    </citation>
    <scope>IDENTIFICATION</scope>
    <source>
        <tissue evidence="4">Leaf</tissue>
    </source>
</reference>